<dbReference type="Gene3D" id="3.10.129.10">
    <property type="entry name" value="Hotdog Thioesterase"/>
    <property type="match status" value="1"/>
</dbReference>
<sequence>MPEPLYLEDLFVDQRFRAGPIEVTIEEIKAFASKFDPQPFHLDEAAATSSLFGAMVASGWHTASLTMRLLTQCATFSGGLIGVGGKIEWLRPVRPGDLLSVEVTIRRITASKSHDDRGMVAIRVVTSNQRNEPVQLLDANVMAFRRSNPT</sequence>
<dbReference type="SUPFAM" id="SSF54637">
    <property type="entry name" value="Thioesterase/thiol ester dehydrase-isomerase"/>
    <property type="match status" value="1"/>
</dbReference>
<dbReference type="RefSeq" id="WP_108916529.1">
    <property type="nucleotide sequence ID" value="NZ_BGJY01000015.1"/>
</dbReference>
<dbReference type="OrthoDB" id="9797938at2"/>
<evidence type="ECO:0000313" key="3">
    <source>
        <dbReference type="Proteomes" id="UP000245137"/>
    </source>
</evidence>
<comment type="caution">
    <text evidence="2">The sequence shown here is derived from an EMBL/GenBank/DDBJ whole genome shotgun (WGS) entry which is preliminary data.</text>
</comment>
<organism evidence="2 3">
    <name type="scientific">Methylosinus sporium</name>
    <dbReference type="NCBI Taxonomy" id="428"/>
    <lineage>
        <taxon>Bacteria</taxon>
        <taxon>Pseudomonadati</taxon>
        <taxon>Pseudomonadota</taxon>
        <taxon>Alphaproteobacteria</taxon>
        <taxon>Hyphomicrobiales</taxon>
        <taxon>Methylocystaceae</taxon>
        <taxon>Methylosinus</taxon>
    </lineage>
</organism>
<dbReference type="PANTHER" id="PTHR43664">
    <property type="entry name" value="MONOAMINE OXIDASE-RELATED"/>
    <property type="match status" value="1"/>
</dbReference>
<evidence type="ECO:0000259" key="1">
    <source>
        <dbReference type="Pfam" id="PF01575"/>
    </source>
</evidence>
<dbReference type="AlphaFoldDB" id="A0A2U1ST27"/>
<accession>A0A2U1ST27</accession>
<dbReference type="PANTHER" id="PTHR43664:SF1">
    <property type="entry name" value="BETA-METHYLMALYL-COA DEHYDRATASE"/>
    <property type="match status" value="1"/>
</dbReference>
<dbReference type="CDD" id="cd03454">
    <property type="entry name" value="YdeM"/>
    <property type="match status" value="1"/>
</dbReference>
<feature type="domain" description="MaoC-like" evidence="1">
    <location>
        <begin position="15"/>
        <end position="111"/>
    </location>
</feature>
<protein>
    <submittedName>
        <fullName evidence="2">Dehydratase</fullName>
    </submittedName>
</protein>
<evidence type="ECO:0000313" key="2">
    <source>
        <dbReference type="EMBL" id="PWB94776.1"/>
    </source>
</evidence>
<proteinExistence type="predicted"/>
<dbReference type="Proteomes" id="UP000245137">
    <property type="component" value="Unassembled WGS sequence"/>
</dbReference>
<dbReference type="Pfam" id="PF01575">
    <property type="entry name" value="MaoC_dehydratas"/>
    <property type="match status" value="1"/>
</dbReference>
<reference evidence="2 3" key="1">
    <citation type="journal article" date="2018" name="Appl. Microbiol. Biotechnol.">
        <title>Co-cultivation of the strictly anaerobic methanogen Methanosarcina barkeri with aerobic methanotrophs in an oxygen-limited membrane bioreactor.</title>
        <authorList>
            <person name="In 't Zandt M.H."/>
            <person name="van den Bosch T.J.M."/>
            <person name="Rijkers R."/>
            <person name="van Kessel M.A.H.J."/>
            <person name="Jetten M.S.M."/>
            <person name="Welte C.U."/>
        </authorList>
    </citation>
    <scope>NUCLEOTIDE SEQUENCE [LARGE SCALE GENOMIC DNA]</scope>
    <source>
        <strain evidence="2 3">DSM 17706</strain>
    </source>
</reference>
<dbReference type="EMBL" id="PUIV01000006">
    <property type="protein sequence ID" value="PWB94776.1"/>
    <property type="molecule type" value="Genomic_DNA"/>
</dbReference>
<gene>
    <name evidence="2" type="ORF">C5689_06895</name>
</gene>
<dbReference type="InterPro" id="IPR052342">
    <property type="entry name" value="MCH/BMMD"/>
</dbReference>
<dbReference type="InterPro" id="IPR029069">
    <property type="entry name" value="HotDog_dom_sf"/>
</dbReference>
<name>A0A2U1ST27_METSR</name>
<dbReference type="InterPro" id="IPR002539">
    <property type="entry name" value="MaoC-like_dom"/>
</dbReference>
<keyword evidence="3" id="KW-1185">Reference proteome</keyword>